<dbReference type="EMBL" id="GBRH01260383">
    <property type="protein sequence ID" value="JAD37512.1"/>
    <property type="molecule type" value="Transcribed_RNA"/>
</dbReference>
<evidence type="ECO:0000313" key="1">
    <source>
        <dbReference type="EMBL" id="JAD37512.1"/>
    </source>
</evidence>
<accession>A0A0A8ZRR2</accession>
<proteinExistence type="predicted"/>
<reference evidence="1" key="2">
    <citation type="journal article" date="2015" name="Data Brief">
        <title>Shoot transcriptome of the giant reed, Arundo donax.</title>
        <authorList>
            <person name="Barrero R.A."/>
            <person name="Guerrero F.D."/>
            <person name="Moolhuijzen P."/>
            <person name="Goolsby J.A."/>
            <person name="Tidwell J."/>
            <person name="Bellgard S.E."/>
            <person name="Bellgard M.I."/>
        </authorList>
    </citation>
    <scope>NUCLEOTIDE SEQUENCE</scope>
    <source>
        <tissue evidence="1">Shoot tissue taken approximately 20 cm above the soil surface</tissue>
    </source>
</reference>
<name>A0A0A8ZRR2_ARUDO</name>
<organism evidence="1">
    <name type="scientific">Arundo donax</name>
    <name type="common">Giant reed</name>
    <name type="synonym">Donax arundinaceus</name>
    <dbReference type="NCBI Taxonomy" id="35708"/>
    <lineage>
        <taxon>Eukaryota</taxon>
        <taxon>Viridiplantae</taxon>
        <taxon>Streptophyta</taxon>
        <taxon>Embryophyta</taxon>
        <taxon>Tracheophyta</taxon>
        <taxon>Spermatophyta</taxon>
        <taxon>Magnoliopsida</taxon>
        <taxon>Liliopsida</taxon>
        <taxon>Poales</taxon>
        <taxon>Poaceae</taxon>
        <taxon>PACMAD clade</taxon>
        <taxon>Arundinoideae</taxon>
        <taxon>Arundineae</taxon>
        <taxon>Arundo</taxon>
    </lineage>
</organism>
<sequence length="53" mass="5844">MEKSPPACSLMPHHLLQSFQFPSFHGESQSINKGKFGIRGMNGCMGNVVRPVK</sequence>
<reference evidence="1" key="1">
    <citation type="submission" date="2014-09" db="EMBL/GenBank/DDBJ databases">
        <authorList>
            <person name="Magalhaes I.L.F."/>
            <person name="Oliveira U."/>
            <person name="Santos F.R."/>
            <person name="Vidigal T.H.D.A."/>
            <person name="Brescovit A.D."/>
            <person name="Santos A.J."/>
        </authorList>
    </citation>
    <scope>NUCLEOTIDE SEQUENCE</scope>
    <source>
        <tissue evidence="1">Shoot tissue taken approximately 20 cm above the soil surface</tissue>
    </source>
</reference>
<protein>
    <submittedName>
        <fullName evidence="1">Uncharacterized protein</fullName>
    </submittedName>
</protein>
<dbReference type="AlphaFoldDB" id="A0A0A8ZRR2"/>